<sequence length="143" mass="16038">MKELPISAPEQIIQLIPQRSPMVMVDTLWEYTPETAVVGLTITQENIFVQEGNLSASGLIEHMAQSIALHKGYGYYLKALPTPMGYIGAIKHIEIQALPKKGEAIRTYITILQEFMEVTLVRMETYIQDICIAQGEMKTVLAK</sequence>
<dbReference type="GeneID" id="84807727"/>
<dbReference type="Gene3D" id="3.10.129.10">
    <property type="entry name" value="Hotdog Thioesterase"/>
    <property type="match status" value="1"/>
</dbReference>
<dbReference type="AlphaFoldDB" id="A0A250FML5"/>
<dbReference type="RefSeq" id="WP_095909781.1">
    <property type="nucleotide sequence ID" value="NZ_CP022386.1"/>
</dbReference>
<dbReference type="InterPro" id="IPR016776">
    <property type="entry name" value="ApeP-like_dehydratase"/>
</dbReference>
<reference evidence="2" key="1">
    <citation type="submission" date="2017-06" db="EMBL/GenBank/DDBJ databases">
        <title>Capnocytophaga spp. assemblies.</title>
        <authorList>
            <person name="Gulvik C.A."/>
        </authorList>
    </citation>
    <scope>NUCLEOTIDE SEQUENCE [LARGE SCALE GENOMIC DNA]</scope>
    <source>
        <strain evidence="2">H1496</strain>
    </source>
</reference>
<dbReference type="InterPro" id="IPR029069">
    <property type="entry name" value="HotDog_dom_sf"/>
</dbReference>
<evidence type="ECO:0000313" key="2">
    <source>
        <dbReference type="Proteomes" id="UP000217250"/>
    </source>
</evidence>
<dbReference type="EMBL" id="CP022386">
    <property type="protein sequence ID" value="ATA86399.1"/>
    <property type="molecule type" value="Genomic_DNA"/>
</dbReference>
<dbReference type="OrthoDB" id="2922403at2"/>
<dbReference type="SUPFAM" id="SSF54637">
    <property type="entry name" value="Thioesterase/thiol ester dehydrase-isomerase"/>
    <property type="match status" value="1"/>
</dbReference>
<dbReference type="Proteomes" id="UP000217250">
    <property type="component" value="Chromosome"/>
</dbReference>
<dbReference type="KEGG" id="cgh:CGC50_04010"/>
<proteinExistence type="predicted"/>
<protein>
    <submittedName>
        <fullName evidence="1">Uncharacterized protein</fullName>
    </submittedName>
</protein>
<accession>A0A250FML5</accession>
<name>A0A250FML5_9FLAO</name>
<gene>
    <name evidence="1" type="ORF">CGC50_04010</name>
</gene>
<evidence type="ECO:0000313" key="1">
    <source>
        <dbReference type="EMBL" id="ATA86399.1"/>
    </source>
</evidence>
<dbReference type="Pfam" id="PF22817">
    <property type="entry name" value="ApeP-like"/>
    <property type="match status" value="1"/>
</dbReference>
<organism evidence="1 2">
    <name type="scientific">Capnocytophaga gingivalis</name>
    <dbReference type="NCBI Taxonomy" id="1017"/>
    <lineage>
        <taxon>Bacteria</taxon>
        <taxon>Pseudomonadati</taxon>
        <taxon>Bacteroidota</taxon>
        <taxon>Flavobacteriia</taxon>
        <taxon>Flavobacteriales</taxon>
        <taxon>Flavobacteriaceae</taxon>
        <taxon>Capnocytophaga</taxon>
    </lineage>
</organism>